<evidence type="ECO:0000256" key="1">
    <source>
        <dbReference type="ARBA" id="ARBA00023015"/>
    </source>
</evidence>
<keyword evidence="3" id="KW-0804">Transcription</keyword>
<dbReference type="InterPro" id="IPR050109">
    <property type="entry name" value="HTH-type_TetR-like_transc_reg"/>
</dbReference>
<sequence>MPVRRTAEARQELRTSLLDHARRLIERDGAAALTMRALAAEAGCAVGLPYKVFTGREEIVAELVGAEFRRLRREFDAWVASAGTGTVGGNLARYARIFVTAETPVFRLVGEGGDAALDPAVGAAAESSGLLESFGRTVADYLAAEKRLGRVADGVDERAFGFLVTGAIHNLATVGDGYPRPDLAGVERHLHAVAERIVVVS</sequence>
<dbReference type="Gene3D" id="1.10.357.10">
    <property type="entry name" value="Tetracycline Repressor, domain 2"/>
    <property type="match status" value="1"/>
</dbReference>
<dbReference type="GO" id="GO:0000976">
    <property type="term" value="F:transcription cis-regulatory region binding"/>
    <property type="evidence" value="ECO:0007669"/>
    <property type="project" value="TreeGrafter"/>
</dbReference>
<feature type="DNA-binding region" description="H-T-H motif" evidence="4">
    <location>
        <begin position="34"/>
        <end position="53"/>
    </location>
</feature>
<evidence type="ECO:0000256" key="3">
    <source>
        <dbReference type="ARBA" id="ARBA00023163"/>
    </source>
</evidence>
<name>A0A4R4S0S0_9ACTN</name>
<protein>
    <submittedName>
        <fullName evidence="6">TetR/AcrR family transcriptional regulator</fullName>
    </submittedName>
</protein>
<dbReference type="InterPro" id="IPR009057">
    <property type="entry name" value="Homeodomain-like_sf"/>
</dbReference>
<organism evidence="6 7">
    <name type="scientific">Jiangella ureilytica</name>
    <dbReference type="NCBI Taxonomy" id="2530374"/>
    <lineage>
        <taxon>Bacteria</taxon>
        <taxon>Bacillati</taxon>
        <taxon>Actinomycetota</taxon>
        <taxon>Actinomycetes</taxon>
        <taxon>Jiangellales</taxon>
        <taxon>Jiangellaceae</taxon>
        <taxon>Jiangella</taxon>
    </lineage>
</organism>
<evidence type="ECO:0000256" key="4">
    <source>
        <dbReference type="PROSITE-ProRule" id="PRU00335"/>
    </source>
</evidence>
<dbReference type="EMBL" id="SMKL01000003">
    <property type="protein sequence ID" value="TDC54623.1"/>
    <property type="molecule type" value="Genomic_DNA"/>
</dbReference>
<keyword evidence="1" id="KW-0805">Transcription regulation</keyword>
<dbReference type="AlphaFoldDB" id="A0A4R4S0S0"/>
<keyword evidence="7" id="KW-1185">Reference proteome</keyword>
<evidence type="ECO:0000256" key="2">
    <source>
        <dbReference type="ARBA" id="ARBA00023125"/>
    </source>
</evidence>
<gene>
    <name evidence="6" type="ORF">E1212_02455</name>
</gene>
<dbReference type="GO" id="GO:0003700">
    <property type="term" value="F:DNA-binding transcription factor activity"/>
    <property type="evidence" value="ECO:0007669"/>
    <property type="project" value="TreeGrafter"/>
</dbReference>
<comment type="caution">
    <text evidence="6">The sequence shown here is derived from an EMBL/GenBank/DDBJ whole genome shotgun (WGS) entry which is preliminary data.</text>
</comment>
<dbReference type="InterPro" id="IPR001647">
    <property type="entry name" value="HTH_TetR"/>
</dbReference>
<feature type="domain" description="HTH tetR-type" evidence="5">
    <location>
        <begin position="11"/>
        <end position="71"/>
    </location>
</feature>
<evidence type="ECO:0000259" key="5">
    <source>
        <dbReference type="PROSITE" id="PS50977"/>
    </source>
</evidence>
<dbReference type="Proteomes" id="UP000295621">
    <property type="component" value="Unassembled WGS sequence"/>
</dbReference>
<dbReference type="Pfam" id="PF00440">
    <property type="entry name" value="TetR_N"/>
    <property type="match status" value="1"/>
</dbReference>
<dbReference type="SUPFAM" id="SSF46689">
    <property type="entry name" value="Homeodomain-like"/>
    <property type="match status" value="1"/>
</dbReference>
<dbReference type="PANTHER" id="PTHR30055:SF238">
    <property type="entry name" value="MYCOFACTOCIN BIOSYNTHESIS TRANSCRIPTIONAL REGULATOR MFTR-RELATED"/>
    <property type="match status" value="1"/>
</dbReference>
<evidence type="ECO:0000313" key="6">
    <source>
        <dbReference type="EMBL" id="TDC54623.1"/>
    </source>
</evidence>
<reference evidence="6 7" key="1">
    <citation type="submission" date="2019-02" db="EMBL/GenBank/DDBJ databases">
        <title>Draft genome sequences of novel Actinobacteria.</title>
        <authorList>
            <person name="Sahin N."/>
            <person name="Ay H."/>
            <person name="Saygin H."/>
        </authorList>
    </citation>
    <scope>NUCLEOTIDE SEQUENCE [LARGE SCALE GENOMIC DNA]</scope>
    <source>
        <strain evidence="6 7">KC603</strain>
    </source>
</reference>
<proteinExistence type="predicted"/>
<evidence type="ECO:0000313" key="7">
    <source>
        <dbReference type="Proteomes" id="UP000295621"/>
    </source>
</evidence>
<dbReference type="RefSeq" id="WP_131978575.1">
    <property type="nucleotide sequence ID" value="NZ_SMKL01000003.1"/>
</dbReference>
<accession>A0A4R4S0S0</accession>
<dbReference type="PROSITE" id="PS50977">
    <property type="entry name" value="HTH_TETR_2"/>
    <property type="match status" value="1"/>
</dbReference>
<keyword evidence="2 4" id="KW-0238">DNA-binding</keyword>
<dbReference type="OrthoDB" id="3786809at2"/>
<dbReference type="PANTHER" id="PTHR30055">
    <property type="entry name" value="HTH-TYPE TRANSCRIPTIONAL REGULATOR RUTR"/>
    <property type="match status" value="1"/>
</dbReference>